<organism evidence="2 3">
    <name type="scientific">Diaporthe vaccinii</name>
    <dbReference type="NCBI Taxonomy" id="105482"/>
    <lineage>
        <taxon>Eukaryota</taxon>
        <taxon>Fungi</taxon>
        <taxon>Dikarya</taxon>
        <taxon>Ascomycota</taxon>
        <taxon>Pezizomycotina</taxon>
        <taxon>Sordariomycetes</taxon>
        <taxon>Sordariomycetidae</taxon>
        <taxon>Diaporthales</taxon>
        <taxon>Diaporthaceae</taxon>
        <taxon>Diaporthe</taxon>
        <taxon>Diaporthe eres species complex</taxon>
    </lineage>
</organism>
<gene>
    <name evidence="2" type="ORF">FJTKL_08139</name>
</gene>
<comment type="caution">
    <text evidence="2">The sequence shown here is derived from an EMBL/GenBank/DDBJ whole genome shotgun (WGS) entry which is preliminary data.</text>
</comment>
<name>A0ABR4ESR0_9PEZI</name>
<feature type="compositionally biased region" description="Basic and acidic residues" evidence="1">
    <location>
        <begin position="375"/>
        <end position="403"/>
    </location>
</feature>
<evidence type="ECO:0000313" key="2">
    <source>
        <dbReference type="EMBL" id="KAL2285472.1"/>
    </source>
</evidence>
<feature type="compositionally biased region" description="Polar residues" evidence="1">
    <location>
        <begin position="654"/>
        <end position="666"/>
    </location>
</feature>
<feature type="region of interest" description="Disordered" evidence="1">
    <location>
        <begin position="643"/>
        <end position="671"/>
    </location>
</feature>
<feature type="region of interest" description="Disordered" evidence="1">
    <location>
        <begin position="324"/>
        <end position="419"/>
    </location>
</feature>
<protein>
    <submittedName>
        <fullName evidence="2">Uncharacterized protein</fullName>
    </submittedName>
</protein>
<dbReference type="InterPro" id="IPR011990">
    <property type="entry name" value="TPR-like_helical_dom_sf"/>
</dbReference>
<keyword evidence="3" id="KW-1185">Reference proteome</keyword>
<dbReference type="SUPFAM" id="SSF48452">
    <property type="entry name" value="TPR-like"/>
    <property type="match status" value="2"/>
</dbReference>
<dbReference type="InterPro" id="IPR053137">
    <property type="entry name" value="NLR-like"/>
</dbReference>
<dbReference type="EMBL" id="JBAWTH010000030">
    <property type="protein sequence ID" value="KAL2285472.1"/>
    <property type="molecule type" value="Genomic_DNA"/>
</dbReference>
<dbReference type="PANTHER" id="PTHR46082:SF6">
    <property type="entry name" value="AAA+ ATPASE DOMAIN-CONTAINING PROTEIN-RELATED"/>
    <property type="match status" value="1"/>
</dbReference>
<dbReference type="Gene3D" id="1.25.40.10">
    <property type="entry name" value="Tetratricopeptide repeat domain"/>
    <property type="match status" value="2"/>
</dbReference>
<dbReference type="Proteomes" id="UP001600888">
    <property type="component" value="Unassembled WGS sequence"/>
</dbReference>
<evidence type="ECO:0000313" key="3">
    <source>
        <dbReference type="Proteomes" id="UP001600888"/>
    </source>
</evidence>
<dbReference type="PANTHER" id="PTHR46082">
    <property type="entry name" value="ATP/GTP-BINDING PROTEIN-RELATED"/>
    <property type="match status" value="1"/>
</dbReference>
<evidence type="ECO:0000256" key="1">
    <source>
        <dbReference type="SAM" id="MobiDB-lite"/>
    </source>
</evidence>
<proteinExistence type="predicted"/>
<accession>A0ABR4ESR0</accession>
<reference evidence="2 3" key="1">
    <citation type="submission" date="2024-03" db="EMBL/GenBank/DDBJ databases">
        <title>A high-quality draft genome sequence of Diaporthe vaccinii, a causative agent of upright dieback and viscid rot disease in cranberry plants.</title>
        <authorList>
            <person name="Sarrasin M."/>
            <person name="Lang B.F."/>
            <person name="Burger G."/>
        </authorList>
    </citation>
    <scope>NUCLEOTIDE SEQUENCE [LARGE SCALE GENOMIC DNA]</scope>
    <source>
        <strain evidence="2 3">IS7</strain>
    </source>
</reference>
<sequence>MKLPTRVETFKIGDQGSKNSRIEIIAVHPFKKFHLERDRAHLEKLITAALVSSGASAGPKDKPRVSYYAVDPDDFRFGVKGGGTARFVKECQNLAKCVKGLLGKDQLGSNKRLIFLAHGLGAALTKYCLANQYEYHETITKRTAGVAFLDSWCDSTDRKAIMDFVNGWMRGPPIQLEDGDIQPLLSKTKPDNVLDQRRSVQESASKEKEEFIDKLFEVDNNFREIMDPGRQRDFQLVIDGLVFQLQWLGPPSREKRASQKRGLPAPIIRTPSTRKIDEGTRNGLTCIISFLKDTSDLRDDLPPELKELRYFTDQYDQSKLMIASRGTHDSASSTAAAEQHQDLKDGNLPASPDRIASSQPAAREFKSRPQPFRSHSADRETSRRAQSDNRSRREKDQMPHGDQEEANPEIGGPSPPRSVEAATRRLYQQFVDPNAPSGAEEGEDPVYSVETLGWLATKAASYVELRELDNADKVYEQIIRLRQAIAPGDAYLFVLHLRRAKVWHEMGRYKDAKAYFSWIHDATSSMRASQAMRSVSDSLDRDLEWYRVLSKFRLGEHAKVDQLLTNLTDQYFHPHVVSRIINEPSLPWDENIQIVFRCRRILALNKAKMGRYGEAEKQIDELHLIVRKLDLFISRPDTASQQHTYESLQHRRAQSQPTVSNTSNDKQQPRKASALLAYTSAAVFLLRGQHKTALARSREAVKLLRIASGADSLDALEARKLEAQLLAYDCKPGEAEVACKESLRCASRNFGVQHPVSMETMDVLVFILRRQARLSEALVTAQGLCRQCDQVLGPDWPQTRQSKSQLASIHLASGNYRDAVNLLQDIAVRSPDEHNPPDTLRYQAELAFALFRLGKFDAAAATIQLAILAQKILFTRAPSVKGAHDKPVNIKFDDELTELAENLRSKPGQASKYMPHPDLLYSLEVLAHITSRTDLALAVERLELVLTLREANNMEPASDEHTTEKTRFDVILMRRELGAGGYTYARAERDLAKLAEKLQRILGPYHPDTASARSELFLTRAILGREPRHALETLGALKRQQKLEVGRAHPDTLRTRLAVLVVQLLLGDAQAAAMTCRRLLEALRAPEVRKQRLVEALTMEERIAVLYANQGRFAEFHEILDGTITSLERELAPQVKELGLDDMVARFKDLLEQIRSYKAAV</sequence>